<sequence>MQKTMITPGSSVAMQLRGRNLLVKRQAKLEAAAAAATDKSRKPLRLNIKAVLKDGIEITAKYMGYFVLLTSTFNYIHYVNLNRKIKEFLNHTKDNQTKNNDQTKDNNQSEKKEK</sequence>
<accession>A0A6C0KUH1</accession>
<name>A0A6C0KUH1_9ZZZZ</name>
<organism evidence="2">
    <name type="scientific">viral metagenome</name>
    <dbReference type="NCBI Taxonomy" id="1070528"/>
    <lineage>
        <taxon>unclassified sequences</taxon>
        <taxon>metagenomes</taxon>
        <taxon>organismal metagenomes</taxon>
    </lineage>
</organism>
<dbReference type="AlphaFoldDB" id="A0A6C0KUH1"/>
<evidence type="ECO:0000313" key="2">
    <source>
        <dbReference type="EMBL" id="QHU20903.1"/>
    </source>
</evidence>
<feature type="region of interest" description="Disordered" evidence="1">
    <location>
        <begin position="91"/>
        <end position="114"/>
    </location>
</feature>
<protein>
    <submittedName>
        <fullName evidence="2">Uncharacterized protein</fullName>
    </submittedName>
</protein>
<evidence type="ECO:0000256" key="1">
    <source>
        <dbReference type="SAM" id="MobiDB-lite"/>
    </source>
</evidence>
<dbReference type="EMBL" id="MN740975">
    <property type="protein sequence ID" value="QHU20903.1"/>
    <property type="molecule type" value="Genomic_DNA"/>
</dbReference>
<reference evidence="2" key="1">
    <citation type="journal article" date="2020" name="Nature">
        <title>Giant virus diversity and host interactions through global metagenomics.</title>
        <authorList>
            <person name="Schulz F."/>
            <person name="Roux S."/>
            <person name="Paez-Espino D."/>
            <person name="Jungbluth S."/>
            <person name="Walsh D.A."/>
            <person name="Denef V.J."/>
            <person name="McMahon K.D."/>
            <person name="Konstantinidis K.T."/>
            <person name="Eloe-Fadrosh E.A."/>
            <person name="Kyrpides N.C."/>
            <person name="Woyke T."/>
        </authorList>
    </citation>
    <scope>NUCLEOTIDE SEQUENCE</scope>
    <source>
        <strain evidence="2">GVMAG-S-3300013094-100</strain>
    </source>
</reference>
<proteinExistence type="predicted"/>